<organism evidence="1 2">
    <name type="scientific">Tanacetum coccineum</name>
    <dbReference type="NCBI Taxonomy" id="301880"/>
    <lineage>
        <taxon>Eukaryota</taxon>
        <taxon>Viridiplantae</taxon>
        <taxon>Streptophyta</taxon>
        <taxon>Embryophyta</taxon>
        <taxon>Tracheophyta</taxon>
        <taxon>Spermatophyta</taxon>
        <taxon>Magnoliopsida</taxon>
        <taxon>eudicotyledons</taxon>
        <taxon>Gunneridae</taxon>
        <taxon>Pentapetalae</taxon>
        <taxon>asterids</taxon>
        <taxon>campanulids</taxon>
        <taxon>Asterales</taxon>
        <taxon>Asteraceae</taxon>
        <taxon>Asteroideae</taxon>
        <taxon>Anthemideae</taxon>
        <taxon>Anthemidinae</taxon>
        <taxon>Tanacetum</taxon>
    </lineage>
</organism>
<comment type="caution">
    <text evidence="1">The sequence shown here is derived from an EMBL/GenBank/DDBJ whole genome shotgun (WGS) entry which is preliminary data.</text>
</comment>
<dbReference type="Proteomes" id="UP001151760">
    <property type="component" value="Unassembled WGS sequence"/>
</dbReference>
<sequence>MRPRGVLIKLHAPFRWVVVGRRWGWGSRGGATVGVVAVVDGSDEVMVWWWFRLAAGPRDDDGYDVGDEGGVIVVVAGVEVVGGREPAGSAPDF</sequence>
<protein>
    <submittedName>
        <fullName evidence="1">Uncharacterized protein</fullName>
    </submittedName>
</protein>
<evidence type="ECO:0000313" key="2">
    <source>
        <dbReference type="Proteomes" id="UP001151760"/>
    </source>
</evidence>
<proteinExistence type="predicted"/>
<gene>
    <name evidence="1" type="ORF">Tco_0773672</name>
</gene>
<evidence type="ECO:0000313" key="1">
    <source>
        <dbReference type="EMBL" id="GJS91036.1"/>
    </source>
</evidence>
<dbReference type="EMBL" id="BQNB010011473">
    <property type="protein sequence ID" value="GJS91036.1"/>
    <property type="molecule type" value="Genomic_DNA"/>
</dbReference>
<reference evidence="1" key="2">
    <citation type="submission" date="2022-01" db="EMBL/GenBank/DDBJ databases">
        <authorList>
            <person name="Yamashiro T."/>
            <person name="Shiraishi A."/>
            <person name="Satake H."/>
            <person name="Nakayama K."/>
        </authorList>
    </citation>
    <scope>NUCLEOTIDE SEQUENCE</scope>
</reference>
<name>A0ABQ4ZNY1_9ASTR</name>
<accession>A0ABQ4ZNY1</accession>
<keyword evidence="2" id="KW-1185">Reference proteome</keyword>
<reference evidence="1" key="1">
    <citation type="journal article" date="2022" name="Int. J. Mol. Sci.">
        <title>Draft Genome of Tanacetum Coccineum: Genomic Comparison of Closely Related Tanacetum-Family Plants.</title>
        <authorList>
            <person name="Yamashiro T."/>
            <person name="Shiraishi A."/>
            <person name="Nakayama K."/>
            <person name="Satake H."/>
        </authorList>
    </citation>
    <scope>NUCLEOTIDE SEQUENCE</scope>
</reference>